<dbReference type="PROSITE" id="PS51257">
    <property type="entry name" value="PROKAR_LIPOPROTEIN"/>
    <property type="match status" value="1"/>
</dbReference>
<dbReference type="EMBL" id="JBHUEK010000025">
    <property type="protein sequence ID" value="MFD1780251.1"/>
    <property type="molecule type" value="Genomic_DNA"/>
</dbReference>
<evidence type="ECO:0000256" key="2">
    <source>
        <dbReference type="SAM" id="SignalP"/>
    </source>
</evidence>
<gene>
    <name evidence="3" type="ORF">ACFSFW_16425</name>
</gene>
<dbReference type="Pfam" id="PF03480">
    <property type="entry name" value="DctP"/>
    <property type="match status" value="1"/>
</dbReference>
<dbReference type="PANTHER" id="PTHR33376">
    <property type="match status" value="1"/>
</dbReference>
<dbReference type="PIRSF" id="PIRSF006470">
    <property type="entry name" value="DctB"/>
    <property type="match status" value="1"/>
</dbReference>
<dbReference type="InterPro" id="IPR038404">
    <property type="entry name" value="TRAP_DctP_sf"/>
</dbReference>
<evidence type="ECO:0000256" key="1">
    <source>
        <dbReference type="ARBA" id="ARBA00022729"/>
    </source>
</evidence>
<feature type="signal peptide" evidence="2">
    <location>
        <begin position="1"/>
        <end position="22"/>
    </location>
</feature>
<dbReference type="NCBIfam" id="NF037995">
    <property type="entry name" value="TRAP_S1"/>
    <property type="match status" value="1"/>
</dbReference>
<feature type="chain" id="PRO_5046165483" evidence="2">
    <location>
        <begin position="23"/>
        <end position="345"/>
    </location>
</feature>
<dbReference type="RefSeq" id="WP_388039868.1">
    <property type="nucleotide sequence ID" value="NZ_JBHUEK010000025.1"/>
</dbReference>
<name>A0ABW4MRN2_9BACI</name>
<dbReference type="Gene3D" id="3.40.190.170">
    <property type="entry name" value="Bacterial extracellular solute-binding protein, family 7"/>
    <property type="match status" value="1"/>
</dbReference>
<accession>A0ABW4MRN2</accession>
<protein>
    <submittedName>
        <fullName evidence="3">TRAP transporter substrate-binding protein</fullName>
    </submittedName>
</protein>
<dbReference type="InterPro" id="IPR018389">
    <property type="entry name" value="DctP_fam"/>
</dbReference>
<dbReference type="NCBIfam" id="TIGR00787">
    <property type="entry name" value="dctP"/>
    <property type="match status" value="1"/>
</dbReference>
<evidence type="ECO:0000313" key="4">
    <source>
        <dbReference type="Proteomes" id="UP001597227"/>
    </source>
</evidence>
<organism evidence="3 4">
    <name type="scientific">Fredinandcohnia salidurans</name>
    <dbReference type="NCBI Taxonomy" id="2595041"/>
    <lineage>
        <taxon>Bacteria</taxon>
        <taxon>Bacillati</taxon>
        <taxon>Bacillota</taxon>
        <taxon>Bacilli</taxon>
        <taxon>Bacillales</taxon>
        <taxon>Bacillaceae</taxon>
        <taxon>Fredinandcohnia</taxon>
    </lineage>
</organism>
<dbReference type="CDD" id="cd13671">
    <property type="entry name" value="PBP2_TRAP_SBP_like_3"/>
    <property type="match status" value="1"/>
</dbReference>
<dbReference type="InterPro" id="IPR004682">
    <property type="entry name" value="TRAP_DctP"/>
</dbReference>
<dbReference type="Proteomes" id="UP001597227">
    <property type="component" value="Unassembled WGS sequence"/>
</dbReference>
<sequence length="345" mass="38097">MKKGFKLFSILAVAILMMSFLAACGGGGSESASKGDSEGKKDTKVLKLGFNQPENHPQFQAMEEFSEKFYEETDGAYKIEIYPNELLGAQREVLELVQSGTVAMSITPGSLLENLNQDFVVFNLPYVFDSVEHQQAVLNNPDVTGELFSSLEGNGLTVLGGFHGGVRNVYNSEHPVNTPEDLAGMKVRVMESDTNIQMMKLMGGVGTPMGQGEVYTAIQSGVIEAGENNELIYNNLKHVEIAPYYSYTKHLMVPDYLMINADVLKGMSEEHQKLLKEGLTSAFDREFELFAEFVAEAKAAAEEQGAKFNDVDITIFQDAVAPLLEEKLANDFQKDLYEKVRELAQ</sequence>
<evidence type="ECO:0000313" key="3">
    <source>
        <dbReference type="EMBL" id="MFD1780251.1"/>
    </source>
</evidence>
<reference evidence="4" key="1">
    <citation type="journal article" date="2019" name="Int. J. Syst. Evol. Microbiol.">
        <title>The Global Catalogue of Microorganisms (GCM) 10K type strain sequencing project: providing services to taxonomists for standard genome sequencing and annotation.</title>
        <authorList>
            <consortium name="The Broad Institute Genomics Platform"/>
            <consortium name="The Broad Institute Genome Sequencing Center for Infectious Disease"/>
            <person name="Wu L."/>
            <person name="Ma J."/>
        </authorList>
    </citation>
    <scope>NUCLEOTIDE SEQUENCE [LARGE SCALE GENOMIC DNA]</scope>
    <source>
        <strain evidence="4">CCUG 15531</strain>
    </source>
</reference>
<dbReference type="PANTHER" id="PTHR33376:SF2">
    <property type="entry name" value="DICARBOXYLATE-BINDING PERIPLASMIC PROTEIN"/>
    <property type="match status" value="1"/>
</dbReference>
<keyword evidence="4" id="KW-1185">Reference proteome</keyword>
<comment type="caution">
    <text evidence="3">The sequence shown here is derived from an EMBL/GenBank/DDBJ whole genome shotgun (WGS) entry which is preliminary data.</text>
</comment>
<proteinExistence type="predicted"/>
<keyword evidence="1 2" id="KW-0732">Signal</keyword>